<keyword evidence="1" id="KW-0812">Transmembrane</keyword>
<feature type="transmembrane region" description="Helical" evidence="1">
    <location>
        <begin position="73"/>
        <end position="97"/>
    </location>
</feature>
<feature type="transmembrane region" description="Helical" evidence="1">
    <location>
        <begin position="118"/>
        <end position="137"/>
    </location>
</feature>
<evidence type="ECO:0000313" key="3">
    <source>
        <dbReference type="Proteomes" id="UP001378188"/>
    </source>
</evidence>
<comment type="caution">
    <text evidence="2">The sequence shown here is derived from an EMBL/GenBank/DDBJ whole genome shotgun (WGS) entry which is preliminary data.</text>
</comment>
<dbReference type="AlphaFoldDB" id="A0AAW9RQB0"/>
<keyword evidence="1" id="KW-1133">Transmembrane helix</keyword>
<evidence type="ECO:0000313" key="2">
    <source>
        <dbReference type="EMBL" id="MEJ8572437.1"/>
    </source>
</evidence>
<dbReference type="RefSeq" id="WP_340330140.1">
    <property type="nucleotide sequence ID" value="NZ_JAZHOF010000005.1"/>
</dbReference>
<protein>
    <submittedName>
        <fullName evidence="2">Uncharacterized protein</fullName>
    </submittedName>
</protein>
<keyword evidence="1" id="KW-0472">Membrane</keyword>
<dbReference type="Proteomes" id="UP001378188">
    <property type="component" value="Unassembled WGS sequence"/>
</dbReference>
<accession>A0AAW9RQB0</accession>
<organism evidence="2 3">
    <name type="scientific">Microbaculum marinum</name>
    <dbReference type="NCBI Taxonomy" id="1764581"/>
    <lineage>
        <taxon>Bacteria</taxon>
        <taxon>Pseudomonadati</taxon>
        <taxon>Pseudomonadota</taxon>
        <taxon>Alphaproteobacteria</taxon>
        <taxon>Hyphomicrobiales</taxon>
        <taxon>Tepidamorphaceae</taxon>
        <taxon>Microbaculum</taxon>
    </lineage>
</organism>
<sequence length="172" mass="19206">MTYYYSAPLKFIEQGEHVAAEIRNIHDSIGASSVDSIKCKLIISMELYSIQSGISENVHRTETLFSNLAHTNALFLSILFVLFVSIIFAIFQMASAYEDNIPHNNPIEIEGASIKIKTGYVSLAVAMISMIALSLYLPNAHEVKLLPDSKTTVITFDVDNFFDFCAQYINVK</sequence>
<gene>
    <name evidence="2" type="ORF">V3328_13180</name>
</gene>
<proteinExistence type="predicted"/>
<evidence type="ECO:0000256" key="1">
    <source>
        <dbReference type="SAM" id="Phobius"/>
    </source>
</evidence>
<reference evidence="2 3" key="1">
    <citation type="submission" date="2024-02" db="EMBL/GenBank/DDBJ databases">
        <title>Genome analysis and characterization of Microbaculum marinisediminis sp. nov., isolated from marine sediment.</title>
        <authorList>
            <person name="Du Z.-J."/>
            <person name="Ye Y.-Q."/>
            <person name="Zhang Z.-R."/>
            <person name="Yuan S.-M."/>
            <person name="Zhang X.-Y."/>
        </authorList>
    </citation>
    <scope>NUCLEOTIDE SEQUENCE [LARGE SCALE GENOMIC DNA]</scope>
    <source>
        <strain evidence="2 3">SDUM1044001</strain>
    </source>
</reference>
<keyword evidence="3" id="KW-1185">Reference proteome</keyword>
<name>A0AAW9RQB0_9HYPH</name>
<dbReference type="EMBL" id="JAZHOF010000005">
    <property type="protein sequence ID" value="MEJ8572437.1"/>
    <property type="molecule type" value="Genomic_DNA"/>
</dbReference>